<gene>
    <name evidence="1" type="ORF">A5642_12355</name>
</gene>
<sequence>MRSRIDIFLQYWLTMRTQDEVKAEDIFRIFVSYAGPHMPALRYFLPPPRIVKLGPMGNRPLLDSRPNGFTRSEDPVLDQIGLQQRSSTIVQGLEDQLCVIVTSEVDRDEYQSVLQCGGQRFDAQSLGARRNIPVVIRFAAQPTSSFSSKEFVSIQDSVLAITGRRRVHGCGKGQAIGLRRPELEPFALVYERLLLVEDEAFQRLCKIFVTTLVDHLLDCVKQQLQGSHALLTVDDLMTGHVAGDRRPCLVNHRAEKVLSDCGFCARFLCCNIAFCDPEHVVPQRCPLIFFIPDIRPLKGGDLVMFFALEQHSGATGMRFHASGPHATDAGSTRVPICCASGLIAPSEIPLDRSTLTDSG</sequence>
<dbReference type="Proteomes" id="UP000093962">
    <property type="component" value="Unassembled WGS sequence"/>
</dbReference>
<protein>
    <submittedName>
        <fullName evidence="1">Uncharacterized protein</fullName>
    </submittedName>
</protein>
<organism evidence="1 2">
    <name type="scientific">Mycolicibacterium mucogenicum</name>
    <name type="common">Mycobacterium mucogenicum</name>
    <dbReference type="NCBI Taxonomy" id="56689"/>
    <lineage>
        <taxon>Bacteria</taxon>
        <taxon>Bacillati</taxon>
        <taxon>Actinomycetota</taxon>
        <taxon>Actinomycetes</taxon>
        <taxon>Mycobacteriales</taxon>
        <taxon>Mycobacteriaceae</taxon>
        <taxon>Mycolicibacterium</taxon>
    </lineage>
</organism>
<dbReference type="AlphaFoldDB" id="A0A1A0MYU1"/>
<name>A0A1A0MYU1_MYCMU</name>
<comment type="caution">
    <text evidence="1">The sequence shown here is derived from an EMBL/GenBank/DDBJ whole genome shotgun (WGS) entry which is preliminary data.</text>
</comment>
<proteinExistence type="predicted"/>
<evidence type="ECO:0000313" key="2">
    <source>
        <dbReference type="Proteomes" id="UP000093962"/>
    </source>
</evidence>
<evidence type="ECO:0000313" key="1">
    <source>
        <dbReference type="EMBL" id="OBA90684.1"/>
    </source>
</evidence>
<accession>A0A1A0MYU1</accession>
<dbReference type="EMBL" id="LZSF01000048">
    <property type="protein sequence ID" value="OBA90684.1"/>
    <property type="molecule type" value="Genomic_DNA"/>
</dbReference>
<reference evidence="1 2" key="1">
    <citation type="submission" date="2016-06" db="EMBL/GenBank/DDBJ databases">
        <authorList>
            <person name="Kjaerup R.B."/>
            <person name="Dalgaard T.S."/>
            <person name="Juul-Madsen H.R."/>
        </authorList>
    </citation>
    <scope>NUCLEOTIDE SEQUENCE [LARGE SCALE GENOMIC DNA]</scope>
    <source>
        <strain evidence="1 2">1199456.5</strain>
    </source>
</reference>